<name>A5I3I8_CLOBH</name>
<protein>
    <submittedName>
        <fullName evidence="1">Uncharacterized protein</fullName>
    </submittedName>
</protein>
<dbReference type="EMBL" id="AM412317">
    <property type="protein sequence ID" value="CAL83606.1"/>
    <property type="molecule type" value="Genomic_DNA"/>
</dbReference>
<dbReference type="HOGENOM" id="CLU_3249397_0_0_9"/>
<dbReference type="KEGG" id="cbo:CBO2067"/>
<sequence>MIKYCEPYYNFSNQKTASVDTTVVFWKNSRGHEQIDYIAYLI</sequence>
<reference evidence="1 2" key="1">
    <citation type="journal article" date="2007" name="Genome Res.">
        <title>Genome sequence of a proteolytic (Group I) Clostridium botulinum strain Hall A and comparative analysis of the clostridial genomes.</title>
        <authorList>
            <person name="Sebaihia M."/>
            <person name="Peck M.W."/>
            <person name="Minton N.P."/>
            <person name="Thomson N.R."/>
            <person name="Holden M.T.G."/>
            <person name="Mitchell W.J."/>
            <person name="Carter A.T."/>
            <person name="Bentley S.D."/>
            <person name="Mason D.R."/>
            <person name="Crossman L."/>
            <person name="Paul C.J."/>
            <person name="Ivens A."/>
            <person name="Wells-Bennik M.H.J."/>
            <person name="Davis I.J."/>
            <person name="Cerdeno-Tarraga A.M."/>
            <person name="Churcher C."/>
            <person name="Quail M.A."/>
            <person name="Chillingworth T."/>
            <person name="Feltwell T."/>
            <person name="Fraser A."/>
            <person name="Goodhead I."/>
            <person name="Hance Z."/>
            <person name="Jagels K."/>
            <person name="Larke N."/>
            <person name="Maddison M."/>
            <person name="Moule S."/>
            <person name="Mungall K."/>
            <person name="Norbertczak H."/>
            <person name="Rabbinowitsch E."/>
            <person name="Sanders M."/>
            <person name="Simmonds M."/>
            <person name="White B."/>
            <person name="Whithead S."/>
            <person name="Parkhill J."/>
        </authorList>
    </citation>
    <scope>NUCLEOTIDE SEQUENCE [LARGE SCALE GENOMIC DNA]</scope>
    <source>
        <strain evidence="2">Hall / ATCC 3502 / NCTC 13319 / Type A [Sanger]</strain>
    </source>
</reference>
<evidence type="ECO:0000313" key="2">
    <source>
        <dbReference type="Proteomes" id="UP000001986"/>
    </source>
</evidence>
<proteinExistence type="predicted"/>
<gene>
    <name evidence="1" type="ordered locus">CBO2067</name>
</gene>
<dbReference type="Proteomes" id="UP000001986">
    <property type="component" value="Chromosome"/>
</dbReference>
<keyword evidence="2" id="KW-1185">Reference proteome</keyword>
<dbReference type="AlphaFoldDB" id="A5I3I8"/>
<accession>A5I3I8</accession>
<organism evidence="1 2">
    <name type="scientific">Clostridium botulinum (strain Hall / ATCC 3502 / NCTC 13319 / Type A)</name>
    <dbReference type="NCBI Taxonomy" id="441771"/>
    <lineage>
        <taxon>Bacteria</taxon>
        <taxon>Bacillati</taxon>
        <taxon>Bacillota</taxon>
        <taxon>Clostridia</taxon>
        <taxon>Eubacteriales</taxon>
        <taxon>Clostridiaceae</taxon>
        <taxon>Clostridium</taxon>
    </lineage>
</organism>
<evidence type="ECO:0000313" key="1">
    <source>
        <dbReference type="EMBL" id="CAL83606.1"/>
    </source>
</evidence>